<dbReference type="EMBL" id="AP017424">
    <property type="protein sequence ID" value="BAU83284.1"/>
    <property type="molecule type" value="Genomic_DNA"/>
</dbReference>
<dbReference type="AlphaFoldDB" id="A0A160NYE6"/>
<protein>
    <submittedName>
        <fullName evidence="10">Sugar transport membrane protein</fullName>
    </submittedName>
</protein>
<feature type="domain" description="ABC transmembrane type-1" evidence="9">
    <location>
        <begin position="113"/>
        <end position="305"/>
    </location>
</feature>
<dbReference type="InterPro" id="IPR000515">
    <property type="entry name" value="MetI-like"/>
</dbReference>
<proteinExistence type="inferred from homology"/>
<keyword evidence="2 7" id="KW-0813">Transport</keyword>
<feature type="transmembrane region" description="Helical" evidence="7">
    <location>
        <begin position="148"/>
        <end position="170"/>
    </location>
</feature>
<dbReference type="SUPFAM" id="SSF161098">
    <property type="entry name" value="MetI-like"/>
    <property type="match status" value="1"/>
</dbReference>
<evidence type="ECO:0000256" key="4">
    <source>
        <dbReference type="ARBA" id="ARBA00022692"/>
    </source>
</evidence>
<evidence type="ECO:0000256" key="2">
    <source>
        <dbReference type="ARBA" id="ARBA00022448"/>
    </source>
</evidence>
<dbReference type="KEGG" id="slau:SLA_2356"/>
<dbReference type="InterPro" id="IPR035906">
    <property type="entry name" value="MetI-like_sf"/>
</dbReference>
<evidence type="ECO:0000256" key="1">
    <source>
        <dbReference type="ARBA" id="ARBA00004651"/>
    </source>
</evidence>
<name>A0A160NYE6_STRLU</name>
<sequence>MGLLSDSSEVREESGPPSHAPRRPRTRVPRTRAPRTPAPRTARAVRRAAVLHWIAVHALAVAATLFFVLPFVFVLLTSLMSDQQALTRDLTPDTWAWGNYTAVLTDPDFLLWWCNSLLYAGLGTVLTVVSSVPVAYALATFRFRGERLVLTLVVATMMLPPQVLVVPMYLFWARQLDLSGTLWPLIVPLAFGDAFSIFLLRQFLLTIPRDYLDAARVDGCGELRVLLRIVLPLAKPGLAAIALFQFFAAWNDYFGPQIYASENPSAWTLSYGLESFKGVHHTEWNLTMAATVLVTAPVILVFFLAQKAFVEGVTRTGVKG</sequence>
<evidence type="ECO:0000256" key="8">
    <source>
        <dbReference type="SAM" id="MobiDB-lite"/>
    </source>
</evidence>
<gene>
    <name evidence="10" type="ORF">SLA_2356</name>
</gene>
<feature type="transmembrane region" description="Helical" evidence="7">
    <location>
        <begin position="117"/>
        <end position="141"/>
    </location>
</feature>
<dbReference type="PANTHER" id="PTHR43744">
    <property type="entry name" value="ABC TRANSPORTER PERMEASE PROTEIN MG189-RELATED-RELATED"/>
    <property type="match status" value="1"/>
</dbReference>
<dbReference type="Pfam" id="PF00528">
    <property type="entry name" value="BPD_transp_1"/>
    <property type="match status" value="1"/>
</dbReference>
<evidence type="ECO:0000256" key="3">
    <source>
        <dbReference type="ARBA" id="ARBA00022475"/>
    </source>
</evidence>
<keyword evidence="3" id="KW-1003">Cell membrane</keyword>
<keyword evidence="5 7" id="KW-1133">Transmembrane helix</keyword>
<feature type="region of interest" description="Disordered" evidence="8">
    <location>
        <begin position="1"/>
        <end position="40"/>
    </location>
</feature>
<evidence type="ECO:0000256" key="6">
    <source>
        <dbReference type="ARBA" id="ARBA00023136"/>
    </source>
</evidence>
<dbReference type="Proteomes" id="UP000217676">
    <property type="component" value="Chromosome"/>
</dbReference>
<dbReference type="PROSITE" id="PS50928">
    <property type="entry name" value="ABC_TM1"/>
    <property type="match status" value="1"/>
</dbReference>
<feature type="transmembrane region" description="Helical" evidence="7">
    <location>
        <begin position="284"/>
        <end position="305"/>
    </location>
</feature>
<keyword evidence="6 7" id="KW-0472">Membrane</keyword>
<evidence type="ECO:0000313" key="10">
    <source>
        <dbReference type="EMBL" id="BAU83284.1"/>
    </source>
</evidence>
<dbReference type="PANTHER" id="PTHR43744:SF12">
    <property type="entry name" value="ABC TRANSPORTER PERMEASE PROTEIN MG189-RELATED"/>
    <property type="match status" value="1"/>
</dbReference>
<keyword evidence="10" id="KW-0762">Sugar transport</keyword>
<dbReference type="GO" id="GO:0005886">
    <property type="term" value="C:plasma membrane"/>
    <property type="evidence" value="ECO:0007669"/>
    <property type="project" value="UniProtKB-SubCell"/>
</dbReference>
<feature type="compositionally biased region" description="Basic residues" evidence="8">
    <location>
        <begin position="20"/>
        <end position="33"/>
    </location>
</feature>
<evidence type="ECO:0000259" key="9">
    <source>
        <dbReference type="PROSITE" id="PS50928"/>
    </source>
</evidence>
<accession>A0A160NYE6</accession>
<feature type="transmembrane region" description="Helical" evidence="7">
    <location>
        <begin position="182"/>
        <end position="204"/>
    </location>
</feature>
<evidence type="ECO:0000313" key="11">
    <source>
        <dbReference type="Proteomes" id="UP000217676"/>
    </source>
</evidence>
<reference evidence="10 11" key="1">
    <citation type="journal article" date="2016" name="Genome Announc.">
        <title>Complete Genome Sequence of Thiostrepton-Producing Streptomyces laurentii ATCC 31255.</title>
        <authorList>
            <person name="Doi K."/>
            <person name="Fujino Y."/>
            <person name="Nagayoshi Y."/>
            <person name="Ohshima T."/>
            <person name="Ogata S."/>
        </authorList>
    </citation>
    <scope>NUCLEOTIDE SEQUENCE [LARGE SCALE GENOMIC DNA]</scope>
    <source>
        <strain evidence="10 11">ATCC 31255</strain>
    </source>
</reference>
<comment type="subcellular location">
    <subcellularLocation>
        <location evidence="1 7">Cell membrane</location>
        <topology evidence="1 7">Multi-pass membrane protein</topology>
    </subcellularLocation>
</comment>
<feature type="transmembrane region" description="Helical" evidence="7">
    <location>
        <begin position="50"/>
        <end position="76"/>
    </location>
</feature>
<evidence type="ECO:0000256" key="7">
    <source>
        <dbReference type="RuleBase" id="RU363032"/>
    </source>
</evidence>
<keyword evidence="11" id="KW-1185">Reference proteome</keyword>
<dbReference type="Gene3D" id="1.10.3720.10">
    <property type="entry name" value="MetI-like"/>
    <property type="match status" value="1"/>
</dbReference>
<organism evidence="10 11">
    <name type="scientific">Streptomyces laurentii</name>
    <dbReference type="NCBI Taxonomy" id="39478"/>
    <lineage>
        <taxon>Bacteria</taxon>
        <taxon>Bacillati</taxon>
        <taxon>Actinomycetota</taxon>
        <taxon>Actinomycetes</taxon>
        <taxon>Kitasatosporales</taxon>
        <taxon>Streptomycetaceae</taxon>
        <taxon>Streptomyces</taxon>
    </lineage>
</organism>
<dbReference type="GO" id="GO:0055085">
    <property type="term" value="P:transmembrane transport"/>
    <property type="evidence" value="ECO:0007669"/>
    <property type="project" value="InterPro"/>
</dbReference>
<comment type="similarity">
    <text evidence="7">Belongs to the binding-protein-dependent transport system permease family.</text>
</comment>
<evidence type="ECO:0000256" key="5">
    <source>
        <dbReference type="ARBA" id="ARBA00022989"/>
    </source>
</evidence>
<keyword evidence="4 7" id="KW-0812">Transmembrane</keyword>
<dbReference type="CDD" id="cd06261">
    <property type="entry name" value="TM_PBP2"/>
    <property type="match status" value="1"/>
</dbReference>
<feature type="transmembrane region" description="Helical" evidence="7">
    <location>
        <begin position="225"/>
        <end position="247"/>
    </location>
</feature>